<dbReference type="Proteomes" id="UP000594015">
    <property type="component" value="Chromosome"/>
</dbReference>
<evidence type="ECO:0000256" key="4">
    <source>
        <dbReference type="ARBA" id="ARBA00023237"/>
    </source>
</evidence>
<dbReference type="GO" id="GO:0009279">
    <property type="term" value="C:cell outer membrane"/>
    <property type="evidence" value="ECO:0007669"/>
    <property type="project" value="UniProtKB-SubCell"/>
</dbReference>
<proteinExistence type="inferred from homology"/>
<comment type="subcellular location">
    <subcellularLocation>
        <location evidence="1">Cell outer membrane</location>
    </subcellularLocation>
</comment>
<dbReference type="Pfam" id="PF13505">
    <property type="entry name" value="OMP_b-brl"/>
    <property type="match status" value="1"/>
</dbReference>
<evidence type="ECO:0000256" key="1">
    <source>
        <dbReference type="ARBA" id="ARBA00004442"/>
    </source>
</evidence>
<keyword evidence="3" id="KW-0472">Membrane</keyword>
<dbReference type="KEGG" id="barh:WN72_32700"/>
<dbReference type="InterPro" id="IPR011250">
    <property type="entry name" value="OMP/PagP_B-barrel"/>
</dbReference>
<evidence type="ECO:0000259" key="6">
    <source>
        <dbReference type="Pfam" id="PF13505"/>
    </source>
</evidence>
<dbReference type="AlphaFoldDB" id="A0AAE7TJ12"/>
<evidence type="ECO:0000256" key="5">
    <source>
        <dbReference type="ARBA" id="ARBA00038306"/>
    </source>
</evidence>
<protein>
    <submittedName>
        <fullName evidence="7">Porin family protein</fullName>
    </submittedName>
</protein>
<dbReference type="EMBL" id="CP030050">
    <property type="protein sequence ID" value="QOZ70538.1"/>
    <property type="molecule type" value="Genomic_DNA"/>
</dbReference>
<keyword evidence="4" id="KW-0998">Cell outer membrane</keyword>
<gene>
    <name evidence="7" type="ORF">WN72_32700</name>
</gene>
<evidence type="ECO:0000313" key="8">
    <source>
        <dbReference type="Proteomes" id="UP000594015"/>
    </source>
</evidence>
<name>A0AAE7TJ12_9BRAD</name>
<evidence type="ECO:0000313" key="7">
    <source>
        <dbReference type="EMBL" id="QOZ70538.1"/>
    </source>
</evidence>
<dbReference type="PANTHER" id="PTHR34001:SF3">
    <property type="entry name" value="BLL7405 PROTEIN"/>
    <property type="match status" value="1"/>
</dbReference>
<organism evidence="7 8">
    <name type="scientific">Bradyrhizobium arachidis</name>
    <dbReference type="NCBI Taxonomy" id="858423"/>
    <lineage>
        <taxon>Bacteria</taxon>
        <taxon>Pseudomonadati</taxon>
        <taxon>Pseudomonadota</taxon>
        <taxon>Alphaproteobacteria</taxon>
        <taxon>Hyphomicrobiales</taxon>
        <taxon>Nitrobacteraceae</taxon>
        <taxon>Bradyrhizobium</taxon>
    </lineage>
</organism>
<accession>A0AAE7TJ12</accession>
<dbReference type="PANTHER" id="PTHR34001">
    <property type="entry name" value="BLL7405 PROTEIN"/>
    <property type="match status" value="1"/>
</dbReference>
<dbReference type="InterPro" id="IPR027385">
    <property type="entry name" value="Beta-barrel_OMP"/>
</dbReference>
<keyword evidence="2" id="KW-0732">Signal</keyword>
<evidence type="ECO:0000256" key="3">
    <source>
        <dbReference type="ARBA" id="ARBA00023136"/>
    </source>
</evidence>
<dbReference type="Gene3D" id="2.40.160.20">
    <property type="match status" value="1"/>
</dbReference>
<reference evidence="7 8" key="1">
    <citation type="submission" date="2018-06" db="EMBL/GenBank/DDBJ databases">
        <title>Comparative genomics of Bradyrhizobium nodulating Arachidis hypogaea.</title>
        <authorList>
            <person name="Li Y."/>
        </authorList>
    </citation>
    <scope>NUCLEOTIDE SEQUENCE [LARGE SCALE GENOMIC DNA]</scope>
    <source>
        <strain evidence="7 8">CCBAU 051107</strain>
    </source>
</reference>
<comment type="similarity">
    <text evidence="5">Belongs to the Omp25/RopB family.</text>
</comment>
<dbReference type="InterPro" id="IPR051692">
    <property type="entry name" value="OMP-like"/>
</dbReference>
<sequence>MTRAEKCVEIFARRKSSAIVYITRACGPSRAAVRERVRETPLVPRSGSATAASQRLCPMTSSLPITTAILGVTAIVFAANASAADLPPYPHDAPVIRGAPVYGWQGAYVGVAGGGSWGRSKHVDRVTGLDDTPVFNVNGGVFGTTAGYNWQLMSWIFGAEGDLSWAGQKGSSLDSGPAGNVDFSSFTKLQWLGTLRGRIGYTPGNVLLYATAGYAAAGVEAGVKSSATGAVFDSASSWRSGWTAGAGAEWAFAPAWSAKVEYLYVKLEDGGFTTPNLGAAFDRSHVSFDDHIVRIGVNYYFSGLPIRHY</sequence>
<evidence type="ECO:0000256" key="2">
    <source>
        <dbReference type="ARBA" id="ARBA00022729"/>
    </source>
</evidence>
<feature type="domain" description="Outer membrane protein beta-barrel" evidence="6">
    <location>
        <begin position="103"/>
        <end position="301"/>
    </location>
</feature>
<dbReference type="SUPFAM" id="SSF56925">
    <property type="entry name" value="OMPA-like"/>
    <property type="match status" value="1"/>
</dbReference>